<evidence type="ECO:0000313" key="3">
    <source>
        <dbReference type="EMBL" id="BAN00437.1"/>
    </source>
</evidence>
<proteinExistence type="predicted"/>
<gene>
    <name evidence="3" type="ORF">YM304_01230</name>
</gene>
<evidence type="ECO:0000256" key="1">
    <source>
        <dbReference type="SAM" id="MobiDB-lite"/>
    </source>
</evidence>
<reference evidence="3 4" key="1">
    <citation type="journal article" date="2013" name="Int. J. Syst. Evol. Microbiol.">
        <title>Ilumatobacter nonamiense sp. nov. and Ilumatobacter coccineum sp. nov., isolated from seashore sand.</title>
        <authorList>
            <person name="Matsumoto A."/>
            <person name="Kasai H."/>
            <person name="Matsuo Y."/>
            <person name="Shizuri Y."/>
            <person name="Ichikawa N."/>
            <person name="Fujita N."/>
            <person name="Omura S."/>
            <person name="Takahashi Y."/>
        </authorList>
    </citation>
    <scope>NUCLEOTIDE SEQUENCE [LARGE SCALE GENOMIC DNA]</scope>
    <source>
        <strain evidence="4">NBRC 103263 / KCTC 29153 / YM16-304</strain>
    </source>
</reference>
<dbReference type="InterPro" id="IPR036366">
    <property type="entry name" value="PGBDSf"/>
</dbReference>
<evidence type="ECO:0000313" key="4">
    <source>
        <dbReference type="Proteomes" id="UP000011863"/>
    </source>
</evidence>
<dbReference type="Pfam" id="PF01471">
    <property type="entry name" value="PG_binding_1"/>
    <property type="match status" value="1"/>
</dbReference>
<dbReference type="Gene3D" id="1.10.101.10">
    <property type="entry name" value="PGBD-like superfamily/PGBD"/>
    <property type="match status" value="1"/>
</dbReference>
<dbReference type="KEGG" id="aym:YM304_01230"/>
<keyword evidence="4" id="KW-1185">Reference proteome</keyword>
<evidence type="ECO:0000259" key="2">
    <source>
        <dbReference type="Pfam" id="PF01471"/>
    </source>
</evidence>
<protein>
    <recommendedName>
        <fullName evidence="2">Peptidoglycan binding-like domain-containing protein</fullName>
    </recommendedName>
</protein>
<dbReference type="EMBL" id="AP012057">
    <property type="protein sequence ID" value="BAN00437.1"/>
    <property type="molecule type" value="Genomic_DNA"/>
</dbReference>
<dbReference type="InterPro" id="IPR036365">
    <property type="entry name" value="PGBD-like_sf"/>
</dbReference>
<feature type="region of interest" description="Disordered" evidence="1">
    <location>
        <begin position="41"/>
        <end position="120"/>
    </location>
</feature>
<organism evidence="3 4">
    <name type="scientific">Ilumatobacter coccineus (strain NBRC 103263 / KCTC 29153 / YM16-304)</name>
    <dbReference type="NCBI Taxonomy" id="1313172"/>
    <lineage>
        <taxon>Bacteria</taxon>
        <taxon>Bacillati</taxon>
        <taxon>Actinomycetota</taxon>
        <taxon>Acidimicrobiia</taxon>
        <taxon>Acidimicrobiales</taxon>
        <taxon>Ilumatobacteraceae</taxon>
        <taxon>Ilumatobacter</taxon>
    </lineage>
</organism>
<dbReference type="SUPFAM" id="SSF47090">
    <property type="entry name" value="PGBD-like"/>
    <property type="match status" value="1"/>
</dbReference>
<feature type="compositionally biased region" description="Low complexity" evidence="1">
    <location>
        <begin position="89"/>
        <end position="114"/>
    </location>
</feature>
<accession>A0A6C7DYV2</accession>
<dbReference type="InterPro" id="IPR002477">
    <property type="entry name" value="Peptidoglycan-bd-like"/>
</dbReference>
<dbReference type="Proteomes" id="UP000011863">
    <property type="component" value="Chromosome"/>
</dbReference>
<feature type="domain" description="Peptidoglycan binding-like" evidence="2">
    <location>
        <begin position="124"/>
        <end position="180"/>
    </location>
</feature>
<feature type="compositionally biased region" description="Pro residues" evidence="1">
    <location>
        <begin position="77"/>
        <end position="88"/>
    </location>
</feature>
<feature type="compositionally biased region" description="Low complexity" evidence="1">
    <location>
        <begin position="52"/>
        <end position="76"/>
    </location>
</feature>
<name>A0A6C7DYV2_ILUCY</name>
<dbReference type="AlphaFoldDB" id="A0A6C7DYV2"/>
<sequence>MAQASREVLSRWATTPSIMNTPLRSTAIAIALLSVAACTSDGTSDQLGLPGEPTATAPPATATPTTAPAEPATTPAPTTPPTTPPPTTAAPTTLAPTTTAAPTTTEAPVATEPAGPFYRSGDEGGEIAVIQLKLETVGFLDPGYTAGVFDTATNQAVLDFQGQYGLIVDGVVGPETERALTAAALSVSTHAD</sequence>